<keyword evidence="6" id="KW-0325">Glycoprotein</keyword>
<dbReference type="InterPro" id="IPR001828">
    <property type="entry name" value="ANF_lig-bd_rcpt"/>
</dbReference>
<sequence>MRFAVEEINNGTGPLSLLPGVKLGYQMYDICSNPASVLATMDLLEQQYQNSSNTQKALGVIGPDSSSKSFTPAALLGAYLIPQASNEMLSNKNMYPSFFRTIPSDKNQVAAMIQLLVRFNWTWIALLGSDNDYGLQGMMSLSEQAPQYGICIPYQGIIPTASDDTVQTMRNMVDNILKTKVNTIVVFSSKTKFYDFLPYVLETHVTEKVWIGTEDWSPSTLISGIPGIQTIGTVIGVSVKDAAISGFANFQKNTIKASMQHVNEHLNVPISSGKDCLQSTDLHTLARNNFSMDKYDITSSFSVYKAVYALAQALHQVLD</sequence>
<feature type="domain" description="Receptor ligand binding region" evidence="7">
    <location>
        <begin position="1"/>
        <end position="318"/>
    </location>
</feature>
<organism evidence="8 9">
    <name type="scientific">Xenoophorus captivus</name>
    <dbReference type="NCBI Taxonomy" id="1517983"/>
    <lineage>
        <taxon>Eukaryota</taxon>
        <taxon>Metazoa</taxon>
        <taxon>Chordata</taxon>
        <taxon>Craniata</taxon>
        <taxon>Vertebrata</taxon>
        <taxon>Euteleostomi</taxon>
        <taxon>Actinopterygii</taxon>
        <taxon>Neopterygii</taxon>
        <taxon>Teleostei</taxon>
        <taxon>Neoteleostei</taxon>
        <taxon>Acanthomorphata</taxon>
        <taxon>Ovalentaria</taxon>
        <taxon>Atherinomorphae</taxon>
        <taxon>Cyprinodontiformes</taxon>
        <taxon>Goodeidae</taxon>
        <taxon>Xenoophorus</taxon>
    </lineage>
</organism>
<protein>
    <recommendedName>
        <fullName evidence="7">Receptor ligand binding region domain-containing protein</fullName>
    </recommendedName>
</protein>
<dbReference type="PANTHER" id="PTHR24061:SF3">
    <property type="entry name" value="TASTE RECEPTOR TYPE 1 MEMBER 1"/>
    <property type="match status" value="1"/>
</dbReference>
<keyword evidence="4" id="KW-0472">Membrane</keyword>
<dbReference type="InterPro" id="IPR028082">
    <property type="entry name" value="Peripla_BP_I"/>
</dbReference>
<reference evidence="8 9" key="1">
    <citation type="submission" date="2021-06" db="EMBL/GenBank/DDBJ databases">
        <authorList>
            <person name="Palmer J.M."/>
        </authorList>
    </citation>
    <scope>NUCLEOTIDE SEQUENCE [LARGE SCALE GENOMIC DNA]</scope>
    <source>
        <strain evidence="8 9">XC_2019</strain>
        <tissue evidence="8">Muscle</tissue>
    </source>
</reference>
<comment type="subcellular location">
    <subcellularLocation>
        <location evidence="1">Membrane</location>
        <topology evidence="1">Multi-pass membrane protein</topology>
    </subcellularLocation>
</comment>
<evidence type="ECO:0000313" key="8">
    <source>
        <dbReference type="EMBL" id="MEQ2199307.1"/>
    </source>
</evidence>
<dbReference type="Gene3D" id="3.40.50.2300">
    <property type="match status" value="2"/>
</dbReference>
<evidence type="ECO:0000313" key="9">
    <source>
        <dbReference type="Proteomes" id="UP001434883"/>
    </source>
</evidence>
<dbReference type="EMBL" id="JAHRIN010025227">
    <property type="protein sequence ID" value="MEQ2199307.1"/>
    <property type="molecule type" value="Genomic_DNA"/>
</dbReference>
<evidence type="ECO:0000256" key="1">
    <source>
        <dbReference type="ARBA" id="ARBA00004141"/>
    </source>
</evidence>
<gene>
    <name evidence="8" type="ORF">XENOCAPTIV_007386</name>
</gene>
<dbReference type="PRINTS" id="PR00248">
    <property type="entry name" value="GPCRMGR"/>
</dbReference>
<dbReference type="SUPFAM" id="SSF53822">
    <property type="entry name" value="Periplasmic binding protein-like I"/>
    <property type="match status" value="1"/>
</dbReference>
<proteinExistence type="predicted"/>
<dbReference type="InterPro" id="IPR000068">
    <property type="entry name" value="GPCR_3_Ca_sens_rcpt-rel"/>
</dbReference>
<accession>A0ABV0QTZ9</accession>
<dbReference type="InterPro" id="IPR000337">
    <property type="entry name" value="GPCR_3"/>
</dbReference>
<dbReference type="PANTHER" id="PTHR24061">
    <property type="entry name" value="CALCIUM-SENSING RECEPTOR-RELATED"/>
    <property type="match status" value="1"/>
</dbReference>
<feature type="non-terminal residue" evidence="8">
    <location>
        <position position="319"/>
    </location>
</feature>
<dbReference type="Pfam" id="PF01094">
    <property type="entry name" value="ANF_receptor"/>
    <property type="match status" value="1"/>
</dbReference>
<keyword evidence="3" id="KW-1133">Transmembrane helix</keyword>
<evidence type="ECO:0000259" key="7">
    <source>
        <dbReference type="Pfam" id="PF01094"/>
    </source>
</evidence>
<keyword evidence="9" id="KW-1185">Reference proteome</keyword>
<name>A0ABV0QTZ9_9TELE</name>
<evidence type="ECO:0000256" key="4">
    <source>
        <dbReference type="ARBA" id="ARBA00023136"/>
    </source>
</evidence>
<evidence type="ECO:0000256" key="2">
    <source>
        <dbReference type="ARBA" id="ARBA00022692"/>
    </source>
</evidence>
<evidence type="ECO:0000256" key="5">
    <source>
        <dbReference type="ARBA" id="ARBA00023170"/>
    </source>
</evidence>
<evidence type="ECO:0000256" key="6">
    <source>
        <dbReference type="ARBA" id="ARBA00023180"/>
    </source>
</evidence>
<keyword evidence="2" id="KW-0812">Transmembrane</keyword>
<keyword evidence="5" id="KW-0675">Receptor</keyword>
<evidence type="ECO:0000256" key="3">
    <source>
        <dbReference type="ARBA" id="ARBA00022989"/>
    </source>
</evidence>
<comment type="caution">
    <text evidence="8">The sequence shown here is derived from an EMBL/GenBank/DDBJ whole genome shotgun (WGS) entry which is preliminary data.</text>
</comment>
<dbReference type="Proteomes" id="UP001434883">
    <property type="component" value="Unassembled WGS sequence"/>
</dbReference>